<keyword evidence="15" id="KW-1185">Reference proteome</keyword>
<dbReference type="InterPro" id="IPR002901">
    <property type="entry name" value="MGlyc_endo_b_GlcNAc-like_dom"/>
</dbReference>
<evidence type="ECO:0000256" key="1">
    <source>
        <dbReference type="ARBA" id="ARBA00002954"/>
    </source>
</evidence>
<keyword evidence="14" id="KW-0969">Cilium</keyword>
<dbReference type="InterPro" id="IPR013377">
    <property type="entry name" value="FlgJ"/>
</dbReference>
<evidence type="ECO:0000256" key="12">
    <source>
        <dbReference type="SAM" id="MobiDB-lite"/>
    </source>
</evidence>
<evidence type="ECO:0000256" key="4">
    <source>
        <dbReference type="ARBA" id="ARBA00007974"/>
    </source>
</evidence>
<dbReference type="PRINTS" id="PR01002">
    <property type="entry name" value="FLGFLGJ"/>
</dbReference>
<evidence type="ECO:0000256" key="11">
    <source>
        <dbReference type="ARBA" id="ARBA00030835"/>
    </source>
</evidence>
<organism evidence="14 15">
    <name type="scientific">Xenorhabdus eapokensis</name>
    <dbReference type="NCBI Taxonomy" id="1873482"/>
    <lineage>
        <taxon>Bacteria</taxon>
        <taxon>Pseudomonadati</taxon>
        <taxon>Pseudomonadota</taxon>
        <taxon>Gammaproteobacteria</taxon>
        <taxon>Enterobacterales</taxon>
        <taxon>Morganellaceae</taxon>
        <taxon>Xenorhabdus</taxon>
    </lineage>
</organism>
<dbReference type="GO" id="GO:0004040">
    <property type="term" value="F:amidase activity"/>
    <property type="evidence" value="ECO:0007669"/>
    <property type="project" value="InterPro"/>
</dbReference>
<comment type="function">
    <text evidence="1">Flagellum-specific muramidase which hydrolyzes the peptidoglycan layer to assemble the rod structure in the periplasmic space.</text>
</comment>
<dbReference type="GO" id="GO:0071973">
    <property type="term" value="P:bacterial-type flagellum-dependent cell motility"/>
    <property type="evidence" value="ECO:0007669"/>
    <property type="project" value="TreeGrafter"/>
</dbReference>
<dbReference type="SMART" id="SM00047">
    <property type="entry name" value="LYZ2"/>
    <property type="match status" value="1"/>
</dbReference>
<feature type="domain" description="Mannosyl-glycoprotein endo-beta-N-acetylglucosamidase-like" evidence="13">
    <location>
        <begin position="168"/>
        <end position="332"/>
    </location>
</feature>
<dbReference type="Pfam" id="PF10135">
    <property type="entry name" value="Rod-binding"/>
    <property type="match status" value="1"/>
</dbReference>
<dbReference type="InterPro" id="IPR019301">
    <property type="entry name" value="Flagellar_prot_FlgJ_N"/>
</dbReference>
<comment type="subcellular location">
    <subcellularLocation>
        <location evidence="2">Periplasm</location>
    </subcellularLocation>
</comment>
<evidence type="ECO:0000256" key="2">
    <source>
        <dbReference type="ARBA" id="ARBA00004418"/>
    </source>
</evidence>
<evidence type="ECO:0000256" key="6">
    <source>
        <dbReference type="ARBA" id="ARBA00022764"/>
    </source>
</evidence>
<accession>A0A1Q5TNE4</accession>
<dbReference type="NCBIfam" id="TIGR02541">
    <property type="entry name" value="flagell_FlgJ"/>
    <property type="match status" value="1"/>
</dbReference>
<sequence>MNDFLTMSNAAYDVNSLHSLKAKLSQEPQQGLRQVAQQLEGVFVQMMLKSMRSSLPQDGVLSSEQTRFYTSLYDQQIAQDLSQKGLGFADMIVKQFSNANNVPDGLADTVPLPLDNEILQTLPKQALEPFMRRVMPDSRAISKNSSPVFSNRSAQHSSPQYSSAQPKSLPMHNASFVSMLSLPAQLASRQSGIPHLLIIAQAALESGWGQREILTKEGKPSYNLFGIKAGKHWQGPVTNIMTTEYIDGEPKKMQDSFRVYGSYVEAITDYVKLLTENPRYAKVAQSTTAEQGAYSLQEAGYATDPGYAKKLVSLIQQLKNTGNQMAKAYTYDFDNLF</sequence>
<protein>
    <recommendedName>
        <fullName evidence="5">Peptidoglycan hydrolase FlgJ</fullName>
    </recommendedName>
    <alternativeName>
        <fullName evidence="11">Muramidase FlgJ</fullName>
    </alternativeName>
</protein>
<feature type="region of interest" description="Disordered" evidence="12">
    <location>
        <begin position="141"/>
        <end position="167"/>
    </location>
</feature>
<dbReference type="PANTHER" id="PTHR33308:SF9">
    <property type="entry name" value="PEPTIDOGLYCAN HYDROLASE FLGJ"/>
    <property type="match status" value="1"/>
</dbReference>
<evidence type="ECO:0000256" key="9">
    <source>
        <dbReference type="ARBA" id="ARBA00023295"/>
    </source>
</evidence>
<gene>
    <name evidence="14" type="ORF">Xedl_02724</name>
</gene>
<dbReference type="STRING" id="1873482.Xedl_02724"/>
<evidence type="ECO:0000256" key="8">
    <source>
        <dbReference type="ARBA" id="ARBA00022801"/>
    </source>
</evidence>
<keyword evidence="7" id="KW-1005">Bacterial flagellum biogenesis</keyword>
<dbReference type="Gene3D" id="1.10.530.10">
    <property type="match status" value="1"/>
</dbReference>
<dbReference type="AlphaFoldDB" id="A0A1Q5TNE4"/>
<keyword evidence="14" id="KW-0966">Cell projection</keyword>
<reference evidence="14 15" key="1">
    <citation type="submission" date="2016-09" db="EMBL/GenBank/DDBJ databases">
        <title>Xenorhabdus thuongxuanensis sp. nov. and Xenorhabdus eapokensis sp. nov., isolated from Steinernema species.</title>
        <authorList>
            <person name="Kaempfer P."/>
            <person name="Tobias N.J."/>
            <person name="Phan Ke L."/>
            <person name="Bode H.B."/>
            <person name="Glaeser S.P."/>
        </authorList>
    </citation>
    <scope>NUCLEOTIDE SEQUENCE [LARGE SCALE GENOMIC DNA]</scope>
    <source>
        <strain evidence="14 15">DL20</strain>
    </source>
</reference>
<evidence type="ECO:0000259" key="13">
    <source>
        <dbReference type="SMART" id="SM00047"/>
    </source>
</evidence>
<keyword evidence="6" id="KW-0574">Periplasm</keyword>
<dbReference type="PANTHER" id="PTHR33308">
    <property type="entry name" value="PEPTIDOGLYCAN HYDROLASE FLGJ"/>
    <property type="match status" value="1"/>
</dbReference>
<evidence type="ECO:0000256" key="3">
    <source>
        <dbReference type="ARBA" id="ARBA00006880"/>
    </source>
</evidence>
<dbReference type="GO" id="GO:0044780">
    <property type="term" value="P:bacterial-type flagellum assembly"/>
    <property type="evidence" value="ECO:0007669"/>
    <property type="project" value="InterPro"/>
</dbReference>
<dbReference type="OrthoDB" id="289937at2"/>
<feature type="compositionally biased region" description="Polar residues" evidence="12">
    <location>
        <begin position="141"/>
        <end position="166"/>
    </location>
</feature>
<dbReference type="GO" id="GO:0042597">
    <property type="term" value="C:periplasmic space"/>
    <property type="evidence" value="ECO:0007669"/>
    <property type="project" value="UniProtKB-SubCell"/>
</dbReference>
<dbReference type="Gene3D" id="2.10.70.40">
    <property type="entry name" value="peptidoglycan hydrolase"/>
    <property type="match status" value="1"/>
</dbReference>
<dbReference type="GO" id="GO:0071555">
    <property type="term" value="P:cell wall organization"/>
    <property type="evidence" value="ECO:0007669"/>
    <property type="project" value="UniProtKB-KW"/>
</dbReference>
<dbReference type="GO" id="GO:0016798">
    <property type="term" value="F:hydrolase activity, acting on glycosyl bonds"/>
    <property type="evidence" value="ECO:0007669"/>
    <property type="project" value="UniProtKB-KW"/>
</dbReference>
<evidence type="ECO:0000256" key="5">
    <source>
        <dbReference type="ARBA" id="ARBA00013433"/>
    </source>
</evidence>
<dbReference type="EMBL" id="MKGQ01000021">
    <property type="protein sequence ID" value="OKP01737.1"/>
    <property type="molecule type" value="Genomic_DNA"/>
</dbReference>
<keyword evidence="9" id="KW-0326">Glycosidase</keyword>
<evidence type="ECO:0000313" key="15">
    <source>
        <dbReference type="Proteomes" id="UP000186268"/>
    </source>
</evidence>
<keyword evidence="8" id="KW-0378">Hydrolase</keyword>
<proteinExistence type="inferred from homology"/>
<name>A0A1Q5TNE4_9GAMM</name>
<keyword evidence="14" id="KW-0282">Flagellum</keyword>
<comment type="similarity">
    <text evidence="4">In the C-terminal section; belongs to the glycosyl hydrolase 73 family.</text>
</comment>
<comment type="caution">
    <text evidence="14">The sequence shown here is derived from an EMBL/GenBank/DDBJ whole genome shotgun (WGS) entry which is preliminary data.</text>
</comment>
<evidence type="ECO:0000256" key="10">
    <source>
        <dbReference type="ARBA" id="ARBA00023316"/>
    </source>
</evidence>
<keyword evidence="10" id="KW-0961">Cell wall biogenesis/degradation</keyword>
<comment type="similarity">
    <text evidence="3">In the N-terminal section; belongs to the FlgJ family.</text>
</comment>
<evidence type="ECO:0000256" key="7">
    <source>
        <dbReference type="ARBA" id="ARBA00022795"/>
    </source>
</evidence>
<dbReference type="InterPro" id="IPR051056">
    <property type="entry name" value="Glycosyl_Hydrolase_73"/>
</dbReference>
<dbReference type="Pfam" id="PF01832">
    <property type="entry name" value="Glucosaminidase"/>
    <property type="match status" value="1"/>
</dbReference>
<evidence type="ECO:0000313" key="14">
    <source>
        <dbReference type="EMBL" id="OKP01737.1"/>
    </source>
</evidence>
<dbReference type="Proteomes" id="UP000186268">
    <property type="component" value="Unassembled WGS sequence"/>
</dbReference>